<evidence type="ECO:0000256" key="3">
    <source>
        <dbReference type="ARBA" id="ARBA00023163"/>
    </source>
</evidence>
<keyword evidence="8" id="KW-1185">Reference proteome</keyword>
<dbReference type="InterPro" id="IPR009057">
    <property type="entry name" value="Homeodomain-like_sf"/>
</dbReference>
<accession>A0A2A4I2F3</accession>
<protein>
    <submittedName>
        <fullName evidence="7">TetR family transcriptional regulator</fullName>
    </submittedName>
</protein>
<organism evidence="7 8">
    <name type="scientific">Sphingomonas ginsenosidimutans</name>
    <dbReference type="NCBI Taxonomy" id="862134"/>
    <lineage>
        <taxon>Bacteria</taxon>
        <taxon>Pseudomonadati</taxon>
        <taxon>Pseudomonadota</taxon>
        <taxon>Alphaproteobacteria</taxon>
        <taxon>Sphingomonadales</taxon>
        <taxon>Sphingomonadaceae</taxon>
        <taxon>Sphingomonas</taxon>
    </lineage>
</organism>
<proteinExistence type="predicted"/>
<evidence type="ECO:0000256" key="2">
    <source>
        <dbReference type="ARBA" id="ARBA00023125"/>
    </source>
</evidence>
<feature type="DNA-binding region" description="H-T-H motif" evidence="4">
    <location>
        <begin position="57"/>
        <end position="76"/>
    </location>
</feature>
<dbReference type="Pfam" id="PF14514">
    <property type="entry name" value="TetR_C_9"/>
    <property type="match status" value="1"/>
</dbReference>
<feature type="compositionally biased region" description="Basic residues" evidence="5">
    <location>
        <begin position="21"/>
        <end position="34"/>
    </location>
</feature>
<keyword evidence="2 4" id="KW-0238">DNA-binding</keyword>
<dbReference type="Pfam" id="PF00440">
    <property type="entry name" value="TetR_N"/>
    <property type="match status" value="1"/>
</dbReference>
<dbReference type="InterPro" id="IPR050109">
    <property type="entry name" value="HTH-type_TetR-like_transc_reg"/>
</dbReference>
<dbReference type="InterPro" id="IPR036271">
    <property type="entry name" value="Tet_transcr_reg_TetR-rel_C_sf"/>
</dbReference>
<sequence>MPAMPSQEVAAVDDGRTPPARPRKRGTTSRPRGRHSGDVLLDAASALMIERNSITITFTEIAARAGLNSALIHYRFGGKDGLFRALIERDVGGTFPMLADLVRADLPAVRKLDLHIRAITQTYFDHPYINRLVAVLAQDVEGEGARFVSERVVRPLHEAQAAILAQGQAEGVFRAVDPMLFYFSLIGACDHLFQARYALKWAFAVGDIDDTLRRDYAQHVLGLLMGSLMVRPGE</sequence>
<dbReference type="EMBL" id="NWVD01000001">
    <property type="protein sequence ID" value="PCG10115.1"/>
    <property type="molecule type" value="Genomic_DNA"/>
</dbReference>
<dbReference type="GO" id="GO:0000976">
    <property type="term" value="F:transcription cis-regulatory region binding"/>
    <property type="evidence" value="ECO:0007669"/>
    <property type="project" value="TreeGrafter"/>
</dbReference>
<dbReference type="Proteomes" id="UP000218784">
    <property type="component" value="Unassembled WGS sequence"/>
</dbReference>
<dbReference type="PANTHER" id="PTHR30055">
    <property type="entry name" value="HTH-TYPE TRANSCRIPTIONAL REGULATOR RUTR"/>
    <property type="match status" value="1"/>
</dbReference>
<feature type="region of interest" description="Disordered" evidence="5">
    <location>
        <begin position="1"/>
        <end position="36"/>
    </location>
</feature>
<evidence type="ECO:0000256" key="5">
    <source>
        <dbReference type="SAM" id="MobiDB-lite"/>
    </source>
</evidence>
<dbReference type="PANTHER" id="PTHR30055:SF181">
    <property type="entry name" value="BLR6905 PROTEIN"/>
    <property type="match status" value="1"/>
</dbReference>
<evidence type="ECO:0000259" key="6">
    <source>
        <dbReference type="PROSITE" id="PS50977"/>
    </source>
</evidence>
<comment type="caution">
    <text evidence="7">The sequence shown here is derived from an EMBL/GenBank/DDBJ whole genome shotgun (WGS) entry which is preliminary data.</text>
</comment>
<dbReference type="GO" id="GO:0003700">
    <property type="term" value="F:DNA-binding transcription factor activity"/>
    <property type="evidence" value="ECO:0007669"/>
    <property type="project" value="TreeGrafter"/>
</dbReference>
<evidence type="ECO:0000313" key="8">
    <source>
        <dbReference type="Proteomes" id="UP000218784"/>
    </source>
</evidence>
<dbReference type="PROSITE" id="PS50977">
    <property type="entry name" value="HTH_TETR_2"/>
    <property type="match status" value="1"/>
</dbReference>
<gene>
    <name evidence="7" type="ORF">COA17_01215</name>
</gene>
<evidence type="ECO:0000256" key="1">
    <source>
        <dbReference type="ARBA" id="ARBA00023015"/>
    </source>
</evidence>
<keyword evidence="3" id="KW-0804">Transcription</keyword>
<keyword evidence="1" id="KW-0805">Transcription regulation</keyword>
<dbReference type="PRINTS" id="PR00455">
    <property type="entry name" value="HTHTETR"/>
</dbReference>
<dbReference type="InterPro" id="IPR011075">
    <property type="entry name" value="TetR_C"/>
</dbReference>
<reference evidence="7 8" key="1">
    <citation type="submission" date="2017-09" db="EMBL/GenBank/DDBJ databases">
        <title>Sphingomonas ginsenosidimutans KACC 14949, whole genome shotgun sequence.</title>
        <authorList>
            <person name="Feng G."/>
            <person name="Zhu H."/>
        </authorList>
    </citation>
    <scope>NUCLEOTIDE SEQUENCE [LARGE SCALE GENOMIC DNA]</scope>
    <source>
        <strain evidence="7 8">KACC 14949</strain>
    </source>
</reference>
<dbReference type="SUPFAM" id="SSF46689">
    <property type="entry name" value="Homeodomain-like"/>
    <property type="match status" value="1"/>
</dbReference>
<dbReference type="SUPFAM" id="SSF48498">
    <property type="entry name" value="Tetracyclin repressor-like, C-terminal domain"/>
    <property type="match status" value="1"/>
</dbReference>
<dbReference type="AlphaFoldDB" id="A0A2A4I2F3"/>
<dbReference type="InterPro" id="IPR001647">
    <property type="entry name" value="HTH_TetR"/>
</dbReference>
<evidence type="ECO:0000256" key="4">
    <source>
        <dbReference type="PROSITE-ProRule" id="PRU00335"/>
    </source>
</evidence>
<feature type="domain" description="HTH tetR-type" evidence="6">
    <location>
        <begin position="34"/>
        <end position="94"/>
    </location>
</feature>
<name>A0A2A4I2F3_9SPHN</name>
<dbReference type="Gene3D" id="1.10.357.10">
    <property type="entry name" value="Tetracycline Repressor, domain 2"/>
    <property type="match status" value="1"/>
</dbReference>
<evidence type="ECO:0000313" key="7">
    <source>
        <dbReference type="EMBL" id="PCG10115.1"/>
    </source>
</evidence>